<protein>
    <recommendedName>
        <fullName evidence="4">Transmembrane protein</fullName>
    </recommendedName>
</protein>
<accession>A0AAX3J8L8</accession>
<keyword evidence="1" id="KW-1133">Transmembrane helix</keyword>
<keyword evidence="1" id="KW-0812">Transmembrane</keyword>
<sequence length="76" mass="8318">MPSTGRLFAAGALCYAVPVLQLTESDAPCGASSLSDREETDVTKYRAAKKHWKMVLVLFCICGALLLIRWAAMIWA</sequence>
<dbReference type="Proteomes" id="UP000433737">
    <property type="component" value="Unassembled WGS sequence"/>
</dbReference>
<feature type="transmembrane region" description="Helical" evidence="1">
    <location>
        <begin position="54"/>
        <end position="75"/>
    </location>
</feature>
<comment type="caution">
    <text evidence="2">The sequence shown here is derived from an EMBL/GenBank/DDBJ whole genome shotgun (WGS) entry which is preliminary data.</text>
</comment>
<organism evidence="2 3">
    <name type="scientific">Pantoea brenneri</name>
    <dbReference type="NCBI Taxonomy" id="472694"/>
    <lineage>
        <taxon>Bacteria</taxon>
        <taxon>Pseudomonadati</taxon>
        <taxon>Pseudomonadota</taxon>
        <taxon>Gammaproteobacteria</taxon>
        <taxon>Enterobacterales</taxon>
        <taxon>Erwiniaceae</taxon>
        <taxon>Pantoea</taxon>
    </lineage>
</organism>
<evidence type="ECO:0000313" key="2">
    <source>
        <dbReference type="EMBL" id="VXC16505.1"/>
    </source>
</evidence>
<gene>
    <name evidence="2" type="ORF">PANT111_220069</name>
</gene>
<dbReference type="AlphaFoldDB" id="A0AAX3J8L8"/>
<evidence type="ECO:0008006" key="4">
    <source>
        <dbReference type="Google" id="ProtNLM"/>
    </source>
</evidence>
<keyword evidence="1" id="KW-0472">Membrane</keyword>
<dbReference type="EMBL" id="CABWMH010000015">
    <property type="protein sequence ID" value="VXC16505.1"/>
    <property type="molecule type" value="Genomic_DNA"/>
</dbReference>
<reference evidence="2 3" key="1">
    <citation type="submission" date="2019-10" db="EMBL/GenBank/DDBJ databases">
        <authorList>
            <person name="Karimi E."/>
        </authorList>
    </citation>
    <scope>NUCLEOTIDE SEQUENCE [LARGE SCALE GENOMIC DNA]</scope>
    <source>
        <strain evidence="2">Pantoea sp. 111</strain>
    </source>
</reference>
<evidence type="ECO:0000313" key="3">
    <source>
        <dbReference type="Proteomes" id="UP000433737"/>
    </source>
</evidence>
<dbReference type="InterPro" id="IPR048084">
    <property type="entry name" value="YniD-like"/>
</dbReference>
<dbReference type="NCBIfam" id="NF041491">
    <property type="entry name" value="membrane_YniD"/>
    <property type="match status" value="1"/>
</dbReference>
<name>A0AAX3J8L8_9GAMM</name>
<evidence type="ECO:0000256" key="1">
    <source>
        <dbReference type="SAM" id="Phobius"/>
    </source>
</evidence>
<proteinExistence type="predicted"/>